<organism evidence="1">
    <name type="scientific">Hexamita inflata</name>
    <dbReference type="NCBI Taxonomy" id="28002"/>
    <lineage>
        <taxon>Eukaryota</taxon>
        <taxon>Metamonada</taxon>
        <taxon>Diplomonadida</taxon>
        <taxon>Hexamitidae</taxon>
        <taxon>Hexamitinae</taxon>
        <taxon>Hexamita</taxon>
    </lineage>
</organism>
<dbReference type="EMBL" id="CATOUU010000654">
    <property type="protein sequence ID" value="CAI9938177.1"/>
    <property type="molecule type" value="Genomic_DNA"/>
</dbReference>
<dbReference type="EMBL" id="CAXDID020000025">
    <property type="protein sequence ID" value="CAL5990383.1"/>
    <property type="molecule type" value="Genomic_DNA"/>
</dbReference>
<evidence type="ECO:0000313" key="1">
    <source>
        <dbReference type="EMBL" id="CAI9938177.1"/>
    </source>
</evidence>
<protein>
    <submittedName>
        <fullName evidence="2">Hypothetical_protein</fullName>
    </submittedName>
</protein>
<accession>A0AA86PND2</accession>
<proteinExistence type="predicted"/>
<dbReference type="Proteomes" id="UP001642409">
    <property type="component" value="Unassembled WGS sequence"/>
</dbReference>
<gene>
    <name evidence="2" type="ORF">HINF_LOCUS11315</name>
    <name evidence="1" type="ORF">HINF_LOCUS25822</name>
</gene>
<keyword evidence="3" id="KW-1185">Reference proteome</keyword>
<evidence type="ECO:0000313" key="3">
    <source>
        <dbReference type="Proteomes" id="UP001642409"/>
    </source>
</evidence>
<dbReference type="AlphaFoldDB" id="A0AA86PND2"/>
<reference evidence="1" key="1">
    <citation type="submission" date="2023-06" db="EMBL/GenBank/DDBJ databases">
        <authorList>
            <person name="Kurt Z."/>
        </authorList>
    </citation>
    <scope>NUCLEOTIDE SEQUENCE</scope>
</reference>
<evidence type="ECO:0000313" key="2">
    <source>
        <dbReference type="EMBL" id="CAL5990383.1"/>
    </source>
</evidence>
<comment type="caution">
    <text evidence="1">The sequence shown here is derived from an EMBL/GenBank/DDBJ whole genome shotgun (WGS) entry which is preliminary data.</text>
</comment>
<sequence length="238" mass="27543">MIVWSVLTNILVADKQFEQSEIEFRLFITRPIHMWSVCISASTIYNIENQHSKWKNGICRKQTCLRMHLTCSQDPQRTKVNLQKIIKIYKGRTCVSINHKFPKRVFYQPSSTYLFIAFRCIVGLLLLSESCYQQINDLQLIHQNKRFEEITLYITCQFISTDRKCKSYKIIQLSQNKPKQEETDQRVMTLFPALNLEALRVAADTLVPIVIPAIPKIAAKITSEVNNVSSSAELTQVV</sequence>
<reference evidence="2 3" key="2">
    <citation type="submission" date="2024-07" db="EMBL/GenBank/DDBJ databases">
        <authorList>
            <person name="Akdeniz Z."/>
        </authorList>
    </citation>
    <scope>NUCLEOTIDE SEQUENCE [LARGE SCALE GENOMIC DNA]</scope>
</reference>
<name>A0AA86PND2_9EUKA</name>